<keyword evidence="3" id="KW-1185">Reference proteome</keyword>
<gene>
    <name evidence="2" type="ORF">AGR2A_Cc160077</name>
</gene>
<name>A0A9W5B021_9HYPH</name>
<reference evidence="2 3" key="1">
    <citation type="submission" date="2016-01" db="EMBL/GenBank/DDBJ databases">
        <authorList>
            <person name="Regsiter A."/>
            <person name="william w."/>
        </authorList>
    </citation>
    <scope>NUCLEOTIDE SEQUENCE [LARGE SCALE GENOMIC DNA]</scope>
    <source>
        <strain evidence="2 3">CFBP 5494</strain>
    </source>
</reference>
<dbReference type="InterPro" id="IPR038268">
    <property type="entry name" value="RHH_sf"/>
</dbReference>
<comment type="caution">
    <text evidence="2">The sequence shown here is derived from an EMBL/GenBank/DDBJ whole genome shotgun (WGS) entry which is preliminary data.</text>
</comment>
<dbReference type="Pfam" id="PF13467">
    <property type="entry name" value="RHH_4"/>
    <property type="match status" value="1"/>
</dbReference>
<evidence type="ECO:0000313" key="3">
    <source>
        <dbReference type="Proteomes" id="UP000191933"/>
    </source>
</evidence>
<evidence type="ECO:0000313" key="2">
    <source>
        <dbReference type="EMBL" id="CUW89303.1"/>
    </source>
</evidence>
<dbReference type="Gene3D" id="1.10.3990.20">
    <property type="entry name" value="protein bp1543"/>
    <property type="match status" value="1"/>
</dbReference>
<sequence length="84" mass="9706">MPAKHDSDFQPKTDLMIRKHSATLHGHRTSISLEDAFWDELKIIAERRKISFAALLAEIDDNRPSDSNLSSSLRVYVLNWLKTR</sequence>
<dbReference type="EMBL" id="FBVY01000008">
    <property type="protein sequence ID" value="CUW89303.1"/>
    <property type="molecule type" value="Genomic_DNA"/>
</dbReference>
<dbReference type="InterPro" id="IPR027373">
    <property type="entry name" value="RHH_dom"/>
</dbReference>
<accession>A0A9W5B021</accession>
<proteinExistence type="predicted"/>
<protein>
    <submittedName>
        <fullName evidence="2">Arylsulfate sulfotransferase-like protein</fullName>
    </submittedName>
</protein>
<dbReference type="Proteomes" id="UP000191933">
    <property type="component" value="Unassembled WGS sequence"/>
</dbReference>
<organism evidence="2 3">
    <name type="scientific">Agrobacterium genomosp. 2 str. CFBP 5494</name>
    <dbReference type="NCBI Taxonomy" id="1183436"/>
    <lineage>
        <taxon>Bacteria</taxon>
        <taxon>Pseudomonadati</taxon>
        <taxon>Pseudomonadota</taxon>
        <taxon>Alphaproteobacteria</taxon>
        <taxon>Hyphomicrobiales</taxon>
        <taxon>Rhizobiaceae</taxon>
        <taxon>Rhizobium/Agrobacterium group</taxon>
        <taxon>Agrobacterium</taxon>
        <taxon>Agrobacterium tumefaciens complex</taxon>
    </lineage>
</organism>
<evidence type="ECO:0000259" key="1">
    <source>
        <dbReference type="Pfam" id="PF13467"/>
    </source>
</evidence>
<dbReference type="AlphaFoldDB" id="A0A9W5B021"/>
<feature type="domain" description="Ribbon-helix-helix" evidence="1">
    <location>
        <begin position="18"/>
        <end position="81"/>
    </location>
</feature>